<evidence type="ECO:0000256" key="9">
    <source>
        <dbReference type="ARBA" id="ARBA00023002"/>
    </source>
</evidence>
<comment type="subcellular location">
    <subcellularLocation>
        <location evidence="2">Secreted</location>
        <location evidence="2">Extracellular space</location>
        <location evidence="2">Apoplast</location>
    </subcellularLocation>
</comment>
<organism evidence="15 16">
    <name type="scientific">Senna tora</name>
    <dbReference type="NCBI Taxonomy" id="362788"/>
    <lineage>
        <taxon>Eukaryota</taxon>
        <taxon>Viridiplantae</taxon>
        <taxon>Streptophyta</taxon>
        <taxon>Embryophyta</taxon>
        <taxon>Tracheophyta</taxon>
        <taxon>Spermatophyta</taxon>
        <taxon>Magnoliopsida</taxon>
        <taxon>eudicotyledons</taxon>
        <taxon>Gunneridae</taxon>
        <taxon>Pentapetalae</taxon>
        <taxon>rosids</taxon>
        <taxon>fabids</taxon>
        <taxon>Fabales</taxon>
        <taxon>Fabaceae</taxon>
        <taxon>Caesalpinioideae</taxon>
        <taxon>Cassia clade</taxon>
        <taxon>Senna</taxon>
    </lineage>
</organism>
<dbReference type="EC" id="1.10.3.2" evidence="4"/>
<evidence type="ECO:0000256" key="4">
    <source>
        <dbReference type="ARBA" id="ARBA00012297"/>
    </source>
</evidence>
<feature type="domain" description="Plastocyanin-like" evidence="14">
    <location>
        <begin position="597"/>
        <end position="721"/>
    </location>
</feature>
<feature type="domain" description="Plastocyanin-like" evidence="13">
    <location>
        <begin position="351"/>
        <end position="496"/>
    </location>
</feature>
<comment type="caution">
    <text evidence="15">The sequence shown here is derived from an EMBL/GenBank/DDBJ whole genome shotgun (WGS) entry which is preliminary data.</text>
</comment>
<comment type="catalytic activity">
    <reaction evidence="1">
        <text>4 hydroquinone + O2 = 4 benzosemiquinone + 2 H2O</text>
        <dbReference type="Rhea" id="RHEA:11276"/>
        <dbReference type="ChEBI" id="CHEBI:15377"/>
        <dbReference type="ChEBI" id="CHEBI:15379"/>
        <dbReference type="ChEBI" id="CHEBI:17594"/>
        <dbReference type="ChEBI" id="CHEBI:17977"/>
        <dbReference type="EC" id="1.10.3.2"/>
    </reaction>
</comment>
<evidence type="ECO:0000256" key="10">
    <source>
        <dbReference type="ARBA" id="ARBA00023008"/>
    </source>
</evidence>
<name>A0A834TEN3_9FABA</name>
<evidence type="ECO:0000256" key="7">
    <source>
        <dbReference type="ARBA" id="ARBA00022723"/>
    </source>
</evidence>
<dbReference type="OrthoDB" id="671439at2759"/>
<evidence type="ECO:0000256" key="5">
    <source>
        <dbReference type="ARBA" id="ARBA00022523"/>
    </source>
</evidence>
<evidence type="ECO:0000256" key="1">
    <source>
        <dbReference type="ARBA" id="ARBA00000349"/>
    </source>
</evidence>
<dbReference type="Gene3D" id="3.30.559.10">
    <property type="entry name" value="Chloramphenicol acetyltransferase-like domain"/>
    <property type="match status" value="1"/>
</dbReference>
<keyword evidence="9" id="KW-0560">Oxidoreductase</keyword>
<keyword evidence="5" id="KW-0052">Apoplast</keyword>
<proteinExistence type="inferred from homology"/>
<accession>A0A834TEN3</accession>
<sequence>MDQTYSPSDLVFTVRRRQPELVAPAKPTPREFKLLSDIDDQDGLRCQVPLVHFYPSRPSMAGKDPVHLIRQALTEALVFYYPLAGRLRRAPACKLVVDCSAQGVLFVEAEADVTLSQFGRQLQPPFPCFQQLLCKVPGSEGIIDCPLLHIQVTRLKCGGFILALQMNHTMCDGPGIVQFMKALGEIARGASEPSIQPVWLRELLNARDPPRVTCTHYEYEQVAVPPDDVIEETQDMVQRSFFFGPTELREVDFGWGQAVFAGVAKAITFHMRMHKGRKVKNTKYTRLCRTKKILTVNGKFPGPTLYVTKGETIIVDVYNKANYNITLHWHGVKQPRYPWSDGPEYITQCPIGEWWKSDISEVYNEFRRSGQGPNTSDAFTINGQPGDQYPCSKPETFKLTVEQGKTYLLRMVNAAVDSNLFFAIAKHKLTIVGTDGSYTKPLKVDYLTFYPGQTMDVLLEANQALDHYHMATTTYSSTANSDSDNTTSTAIIQYKGRNFIPSNTTLPPSFPSLPTPNNTNASINIISKLRSLASEEHPIDVPLEISTRLFFTQSVNSLNSSRLAASMNNISFDLPSRSNILESYYRNISGVYGENFPDLPPLLFDFTGDDLPSVLETPSVGTEVKVLEYDSSVEIVLQGTNVFAGTEHPMHLHGQSFYVVGWGFGNFDRDKDPLNYNLVDPPHQNTIAIPKNGWVTIRFRAENPERHVTWGMAMTFIVKNGNNPEEQMLPPPPDMPPCY</sequence>
<dbReference type="InterPro" id="IPR001117">
    <property type="entry name" value="Cu-oxidase_2nd"/>
</dbReference>
<evidence type="ECO:0000256" key="8">
    <source>
        <dbReference type="ARBA" id="ARBA00022737"/>
    </source>
</evidence>
<reference evidence="15" key="1">
    <citation type="submission" date="2020-09" db="EMBL/GenBank/DDBJ databases">
        <title>Genome-Enabled Discovery of Anthraquinone Biosynthesis in Senna tora.</title>
        <authorList>
            <person name="Kang S.-H."/>
            <person name="Pandey R.P."/>
            <person name="Lee C.-M."/>
            <person name="Sim J.-S."/>
            <person name="Jeong J.-T."/>
            <person name="Choi B.-S."/>
            <person name="Jung M."/>
            <person name="Ginzburg D."/>
            <person name="Zhao K."/>
            <person name="Won S.Y."/>
            <person name="Oh T.-J."/>
            <person name="Yu Y."/>
            <person name="Kim N.-H."/>
            <person name="Lee O.R."/>
            <person name="Lee T.-H."/>
            <person name="Bashyal P."/>
            <person name="Kim T.-S."/>
            <person name="Lee W.-H."/>
            <person name="Kawkins C."/>
            <person name="Kim C.-K."/>
            <person name="Kim J.S."/>
            <person name="Ahn B.O."/>
            <person name="Rhee S.Y."/>
            <person name="Sohng J.K."/>
        </authorList>
    </citation>
    <scope>NUCLEOTIDE SEQUENCE</scope>
    <source>
        <tissue evidence="15">Leaf</tissue>
    </source>
</reference>
<dbReference type="Pfam" id="PF07731">
    <property type="entry name" value="Cu-oxidase_2"/>
    <property type="match status" value="1"/>
</dbReference>
<evidence type="ECO:0000256" key="11">
    <source>
        <dbReference type="ARBA" id="ARBA00023180"/>
    </source>
</evidence>
<dbReference type="InterPro" id="IPR045087">
    <property type="entry name" value="Cu-oxidase_fam"/>
</dbReference>
<dbReference type="InterPro" id="IPR011706">
    <property type="entry name" value="Cu-oxidase_C"/>
</dbReference>
<evidence type="ECO:0000256" key="3">
    <source>
        <dbReference type="ARBA" id="ARBA00010609"/>
    </source>
</evidence>
<dbReference type="PANTHER" id="PTHR11709:SF443">
    <property type="entry name" value="LACCASE-15"/>
    <property type="match status" value="1"/>
</dbReference>
<evidence type="ECO:0000256" key="2">
    <source>
        <dbReference type="ARBA" id="ARBA00004271"/>
    </source>
</evidence>
<dbReference type="InterPro" id="IPR023213">
    <property type="entry name" value="CAT-like_dom_sf"/>
</dbReference>
<evidence type="ECO:0000313" key="16">
    <source>
        <dbReference type="Proteomes" id="UP000634136"/>
    </source>
</evidence>
<keyword evidence="6" id="KW-0964">Secreted</keyword>
<gene>
    <name evidence="15" type="ORF">G2W53_025820</name>
</gene>
<dbReference type="SUPFAM" id="SSF49503">
    <property type="entry name" value="Cupredoxins"/>
    <property type="match status" value="3"/>
</dbReference>
<dbReference type="CDD" id="cd13875">
    <property type="entry name" value="CuRO_2_LCC_plant"/>
    <property type="match status" value="1"/>
</dbReference>
<dbReference type="Proteomes" id="UP000634136">
    <property type="component" value="Unassembled WGS sequence"/>
</dbReference>
<evidence type="ECO:0000259" key="13">
    <source>
        <dbReference type="Pfam" id="PF00394"/>
    </source>
</evidence>
<keyword evidence="12" id="KW-0439">Lignin degradation</keyword>
<keyword evidence="16" id="KW-1185">Reference proteome</keyword>
<dbReference type="Pfam" id="PF02458">
    <property type="entry name" value="Transferase"/>
    <property type="match status" value="1"/>
</dbReference>
<keyword evidence="10" id="KW-0186">Copper</keyword>
<dbReference type="InterPro" id="IPR034285">
    <property type="entry name" value="CuRO_2_LCC"/>
</dbReference>
<evidence type="ECO:0000256" key="6">
    <source>
        <dbReference type="ARBA" id="ARBA00022525"/>
    </source>
</evidence>
<dbReference type="GO" id="GO:0048046">
    <property type="term" value="C:apoplast"/>
    <property type="evidence" value="ECO:0007669"/>
    <property type="project" value="UniProtKB-SubCell"/>
</dbReference>
<dbReference type="AlphaFoldDB" id="A0A834TEN3"/>
<dbReference type="InterPro" id="IPR008972">
    <property type="entry name" value="Cupredoxin"/>
</dbReference>
<dbReference type="Gene3D" id="2.60.40.420">
    <property type="entry name" value="Cupredoxins - blue copper proteins"/>
    <property type="match status" value="3"/>
</dbReference>
<comment type="similarity">
    <text evidence="3">Belongs to the multicopper oxidase family.</text>
</comment>
<evidence type="ECO:0000256" key="12">
    <source>
        <dbReference type="ARBA" id="ARBA00023185"/>
    </source>
</evidence>
<keyword evidence="8" id="KW-0677">Repeat</keyword>
<dbReference type="GO" id="GO:0005507">
    <property type="term" value="F:copper ion binding"/>
    <property type="evidence" value="ECO:0007669"/>
    <property type="project" value="InterPro"/>
</dbReference>
<keyword evidence="7" id="KW-0479">Metal-binding</keyword>
<evidence type="ECO:0000313" key="15">
    <source>
        <dbReference type="EMBL" id="KAF7820365.1"/>
    </source>
</evidence>
<protein>
    <recommendedName>
        <fullName evidence="4">laccase</fullName>
        <ecNumber evidence="4">1.10.3.2</ecNumber>
    </recommendedName>
</protein>
<dbReference type="GO" id="GO:0046274">
    <property type="term" value="P:lignin catabolic process"/>
    <property type="evidence" value="ECO:0007669"/>
    <property type="project" value="UniProtKB-KW"/>
</dbReference>
<dbReference type="Pfam" id="PF00394">
    <property type="entry name" value="Cu-oxidase"/>
    <property type="match status" value="1"/>
</dbReference>
<dbReference type="GO" id="GO:0052716">
    <property type="term" value="F:hydroquinone:oxygen oxidoreductase activity"/>
    <property type="evidence" value="ECO:0007669"/>
    <property type="project" value="UniProtKB-EC"/>
</dbReference>
<evidence type="ECO:0000259" key="14">
    <source>
        <dbReference type="Pfam" id="PF07731"/>
    </source>
</evidence>
<dbReference type="PANTHER" id="PTHR11709">
    <property type="entry name" value="MULTI-COPPER OXIDASE"/>
    <property type="match status" value="1"/>
</dbReference>
<keyword evidence="11" id="KW-0325">Glycoprotein</keyword>
<dbReference type="EMBL" id="JAAIUW010000008">
    <property type="protein sequence ID" value="KAF7820365.1"/>
    <property type="molecule type" value="Genomic_DNA"/>
</dbReference>